<evidence type="ECO:0000313" key="4">
    <source>
        <dbReference type="Proteomes" id="UP000712045"/>
    </source>
</evidence>
<gene>
    <name evidence="3" type="ORF">JS521_16635</name>
</gene>
<proteinExistence type="predicted"/>
<evidence type="ECO:0000313" key="3">
    <source>
        <dbReference type="EMBL" id="MBM7055461.1"/>
    </source>
</evidence>
<dbReference type="RefSeq" id="WP_205083773.1">
    <property type="nucleotide sequence ID" value="NZ_JAFEUF010000075.1"/>
</dbReference>
<comment type="caution">
    <text evidence="3">The sequence shown here is derived from an EMBL/GenBank/DDBJ whole genome shotgun (WGS) entry which is preliminary data.</text>
</comment>
<evidence type="ECO:0000259" key="2">
    <source>
        <dbReference type="Pfam" id="PF24883"/>
    </source>
</evidence>
<organism evidence="3 4">
    <name type="scientific">Streptomyces durocortorensis</name>
    <dbReference type="NCBI Taxonomy" id="2811104"/>
    <lineage>
        <taxon>Bacteria</taxon>
        <taxon>Bacillati</taxon>
        <taxon>Actinomycetota</taxon>
        <taxon>Actinomycetes</taxon>
        <taxon>Kitasatosporales</taxon>
        <taxon>Streptomycetaceae</taxon>
        <taxon>Streptomyces</taxon>
    </lineage>
</organism>
<evidence type="ECO:0000256" key="1">
    <source>
        <dbReference type="ARBA" id="ARBA00022737"/>
    </source>
</evidence>
<accession>A0ABS2HWR0</accession>
<name>A0ABS2HWR0_9ACTN</name>
<feature type="domain" description="Nephrocystin 3-like N-terminal" evidence="2">
    <location>
        <begin position="159"/>
        <end position="290"/>
    </location>
</feature>
<sequence length="1245" mass="134051">MGKTSKAARELYDALRALEGRAKTAYDAQGGQKYSRRIAAKAAEGHGSSLDRRLRDWLHDDFSKAKVPYEGSDERLIAVVQVWSGWAREPCDERWWRTKLEQAQPARPRRQTATVLEPVKASGYGAWIEQRILPARLLDRDSELRELVAFCGGEDLPGATGYMWWQAGPWAGKSALLSEFVLRHRPDDVDLVAYFIADYLGRNDQKGFLESVMRQLASLGEQDPSAAGARPEDFPSLCQAAAQACRDRGRRLVLVVDGLDEDAAGAGQPSIAALLPRNPPAGMRVVVTGRPYPLIPDDVPGDHPLRLRHIVRSLAPSPHAADISRMAGREVDQLLQNEQVGVPLLGLLVAARGSLTAADLTQLVGVRPFNVERQLRGVTGRSLVPGAHGEMRLPDTPVGVHPLALGHTELRNRALNRLGDVSEFEDRLYAWADEYQARGWPADTPTYLLYDYPHMLAGNKNGERLTAIALDPQRQQALLGRASPDVALSDIELSAHMIRQRRPVDVVALAGLAASRTLLTEQARSLPASFAVAFAWLGHSQRARQFALLAPHAAEKAVRLASVARALAGAGDQYASQAADVAKNAVWWADRARAESSPPSGDEYEAEAAVAEAAVALFTIGQCGQGRALLESLRSVSSYDDVALLAETTARAAAAARPHSAMLAEELLAEAEQHAHDVASRDPADPGAPIRAWAFVASVADPPRATRLYERITDYARSFPPGLTTCVVDAAAASALFTQWPEQAHALAQQAAQHLKAALTHPEALPERDAGDLTMLLGPMLTQVTRALVDVGCADEARDLETSVPEDRHTAFGWDVRAEARAVLTHAHEPAKEEQSAEVLARQACHLAEQNHPDEAHRRLHQALQAVGSSQGAAALREGWLITLCTALAAMGRHPDGALLARSLRDPADRIQALAATAVEAAAAGHLPDARRLAHEAADATSSFEGALDFSLFAGAPGIIVSNAKGAAAQALAFAGERERAVMLAKETDDENSDRRRRALVAVAAGLRAHDPAEAASIIDRQLEHLRTADTSPLQLREHIADLAELLAAIGDADQQCAERVREAVEQAWKTLKASERQWRVEDLLVLLLLRAPGRQADAERVLLARESSWQGIPPWELPTAAIAIAHAAFGALAAARASADGFSAPYDRAEAFAAVAGYLTGTPPSLRMVNESASTAFIQTFHTLALAQLPPDAAQTTEAAMRLSTDVLAGDGWHYALPVLSLIAPTAVLRVRDIVFAHRQLKAG</sequence>
<dbReference type="InterPro" id="IPR056884">
    <property type="entry name" value="NPHP3-like_N"/>
</dbReference>
<reference evidence="3 4" key="1">
    <citation type="submission" date="2021-02" db="EMBL/GenBank/DDBJ databases">
        <title>Genome Streptomyces sp. RHZ10.</title>
        <authorList>
            <person name="Besaury L."/>
        </authorList>
    </citation>
    <scope>NUCLEOTIDE SEQUENCE [LARGE SCALE GENOMIC DNA]</scope>
    <source>
        <strain evidence="3 4">RHZ10</strain>
    </source>
</reference>
<keyword evidence="4" id="KW-1185">Reference proteome</keyword>
<dbReference type="Pfam" id="PF24883">
    <property type="entry name" value="NPHP3_N"/>
    <property type="match status" value="1"/>
</dbReference>
<dbReference type="Proteomes" id="UP000712045">
    <property type="component" value="Unassembled WGS sequence"/>
</dbReference>
<dbReference type="EMBL" id="JAFEUF010000075">
    <property type="protein sequence ID" value="MBM7055461.1"/>
    <property type="molecule type" value="Genomic_DNA"/>
</dbReference>
<protein>
    <recommendedName>
        <fullName evidence="2">Nephrocystin 3-like N-terminal domain-containing protein</fullName>
    </recommendedName>
</protein>
<keyword evidence="1" id="KW-0677">Repeat</keyword>